<protein>
    <recommendedName>
        <fullName evidence="4">Zinc-regulated TonB-dependent outer membrane receptor</fullName>
    </recommendedName>
</protein>
<dbReference type="Gene3D" id="2.40.160.10">
    <property type="entry name" value="Porin"/>
    <property type="match status" value="1"/>
</dbReference>
<evidence type="ECO:0000256" key="1">
    <source>
        <dbReference type="SAM" id="Coils"/>
    </source>
</evidence>
<dbReference type="EMBL" id="AP027370">
    <property type="protein sequence ID" value="BDY11888.1"/>
    <property type="molecule type" value="Genomic_DNA"/>
</dbReference>
<evidence type="ECO:0000313" key="3">
    <source>
        <dbReference type="Proteomes" id="UP001321445"/>
    </source>
</evidence>
<dbReference type="InterPro" id="IPR023614">
    <property type="entry name" value="Porin_dom_sf"/>
</dbReference>
<sequence>MKKSVVCSLFAAAALFAGSDEMEQLKSQMRQQQETIEKLLKRVDELENRNKKAQERELDARIEKSGSGSASFSQQAFLPDIALIANMAAVGRNIGNDAYANYRIPGFFDNPGEIPFNPKRGFNLNYAELEISSTVDPYFDVAAALHIEQEGLHIGELFVTTRALPYNLRIKAGKFKSEFGRINPKHQHAWNFSSIPLVFETFFGPGGLSDEGVQIQWNLPTETYWMAGFEAMQGGNGRSFGNTDTNNLTIGYLKSSADITETSSILAGVTFMHGKNPDGHTDIFGADLTLKSFFGSYSALTWQNELLWRDKDGTGKQAGLYSELIYDYDQNWAAGIRYDTLFENTDDLPNDLDRYTVMMQYKPFEFSKLRLQYTYDRSKWIEGERRDIHEILLGLTIEAGAHGAHAF</sequence>
<evidence type="ECO:0008006" key="4">
    <source>
        <dbReference type="Google" id="ProtNLM"/>
    </source>
</evidence>
<gene>
    <name evidence="2" type="ORF">HCR_02000</name>
</gene>
<dbReference type="SUPFAM" id="SSF56935">
    <property type="entry name" value="Porins"/>
    <property type="match status" value="1"/>
</dbReference>
<accession>A0ABN6WSQ7</accession>
<keyword evidence="3" id="KW-1185">Reference proteome</keyword>
<proteinExistence type="predicted"/>
<name>A0ABN6WSQ7_9BACT</name>
<feature type="coiled-coil region" evidence="1">
    <location>
        <begin position="22"/>
        <end position="63"/>
    </location>
</feature>
<keyword evidence="1" id="KW-0175">Coiled coil</keyword>
<evidence type="ECO:0000313" key="2">
    <source>
        <dbReference type="EMBL" id="BDY11888.1"/>
    </source>
</evidence>
<dbReference type="RefSeq" id="WP_286337102.1">
    <property type="nucleotide sequence ID" value="NZ_AP027370.1"/>
</dbReference>
<dbReference type="Proteomes" id="UP001321445">
    <property type="component" value="Chromosome"/>
</dbReference>
<reference evidence="2 3" key="1">
    <citation type="submission" date="2023-03" db="EMBL/GenBank/DDBJ databases">
        <title>Description of Hydrogenimonas sp. ISO32.</title>
        <authorList>
            <person name="Mino S."/>
            <person name="Fukazawa S."/>
            <person name="Sawabe T."/>
        </authorList>
    </citation>
    <scope>NUCLEOTIDE SEQUENCE [LARGE SCALE GENOMIC DNA]</scope>
    <source>
        <strain evidence="2 3">ISO32</strain>
    </source>
</reference>
<organism evidence="2 3">
    <name type="scientific">Hydrogenimonas cancrithermarum</name>
    <dbReference type="NCBI Taxonomy" id="2993563"/>
    <lineage>
        <taxon>Bacteria</taxon>
        <taxon>Pseudomonadati</taxon>
        <taxon>Campylobacterota</taxon>
        <taxon>Epsilonproteobacteria</taxon>
        <taxon>Campylobacterales</taxon>
        <taxon>Hydrogenimonadaceae</taxon>
        <taxon>Hydrogenimonas</taxon>
    </lineage>
</organism>